<comment type="catalytic activity">
    <reaction evidence="10 12">
        <text>O-phospho-L-threonyl-[protein] + H2O = L-threonyl-[protein] + phosphate</text>
        <dbReference type="Rhea" id="RHEA:47004"/>
        <dbReference type="Rhea" id="RHEA-COMP:11060"/>
        <dbReference type="Rhea" id="RHEA-COMP:11605"/>
        <dbReference type="ChEBI" id="CHEBI:15377"/>
        <dbReference type="ChEBI" id="CHEBI:30013"/>
        <dbReference type="ChEBI" id="CHEBI:43474"/>
        <dbReference type="ChEBI" id="CHEBI:61977"/>
        <dbReference type="EC" id="3.1.3.16"/>
    </reaction>
</comment>
<dbReference type="GO" id="GO:0008420">
    <property type="term" value="F:RNA polymerase II CTD heptapeptide repeat phosphatase activity"/>
    <property type="evidence" value="ECO:0007669"/>
    <property type="project" value="UniProtKB-UniRule"/>
</dbReference>
<dbReference type="Pfam" id="PF04181">
    <property type="entry name" value="RPAP2_Rtr1"/>
    <property type="match status" value="1"/>
</dbReference>
<proteinExistence type="inferred from homology"/>
<comment type="catalytic activity">
    <reaction evidence="9 12">
        <text>O-phospho-L-seryl-[protein] + H2O = L-seryl-[protein] + phosphate</text>
        <dbReference type="Rhea" id="RHEA:20629"/>
        <dbReference type="Rhea" id="RHEA-COMP:9863"/>
        <dbReference type="Rhea" id="RHEA-COMP:11604"/>
        <dbReference type="ChEBI" id="CHEBI:15377"/>
        <dbReference type="ChEBI" id="CHEBI:29999"/>
        <dbReference type="ChEBI" id="CHEBI:43474"/>
        <dbReference type="ChEBI" id="CHEBI:83421"/>
        <dbReference type="EC" id="3.1.3.16"/>
    </reaction>
</comment>
<evidence type="ECO:0000256" key="3">
    <source>
        <dbReference type="ARBA" id="ARBA00022723"/>
    </source>
</evidence>
<keyword evidence="6 12" id="KW-0862">Zinc</keyword>
<comment type="caution">
    <text evidence="14">The sequence shown here is derived from an EMBL/GenBank/DDBJ whole genome shotgun (WGS) entry which is preliminary data.</text>
</comment>
<evidence type="ECO:0000256" key="9">
    <source>
        <dbReference type="ARBA" id="ARBA00047761"/>
    </source>
</evidence>
<dbReference type="RefSeq" id="XP_024663745.1">
    <property type="nucleotide sequence ID" value="XM_024807977.1"/>
</dbReference>
<dbReference type="Proteomes" id="UP000238350">
    <property type="component" value="Unassembled WGS sequence"/>
</dbReference>
<dbReference type="GO" id="GO:0005737">
    <property type="term" value="C:cytoplasm"/>
    <property type="evidence" value="ECO:0007669"/>
    <property type="project" value="TreeGrafter"/>
</dbReference>
<dbReference type="GO" id="GO:0043175">
    <property type="term" value="F:RNA polymerase core enzyme binding"/>
    <property type="evidence" value="ECO:0007669"/>
    <property type="project" value="UniProtKB-UniRule"/>
</dbReference>
<dbReference type="OrthoDB" id="2590500at2759"/>
<evidence type="ECO:0000256" key="12">
    <source>
        <dbReference type="RuleBase" id="RU367080"/>
    </source>
</evidence>
<dbReference type="InterPro" id="IPR038534">
    <property type="entry name" value="Rtr1/RPAP2_sf"/>
</dbReference>
<keyword evidence="15" id="KW-1185">Reference proteome</keyword>
<protein>
    <recommendedName>
        <fullName evidence="12">RNA polymerase II subunit B1 CTD phosphatase RPAP2 homolog</fullName>
        <ecNumber evidence="12">3.1.3.16</ecNumber>
    </recommendedName>
</protein>
<keyword evidence="5 12" id="KW-0378">Hydrolase</keyword>
<keyword evidence="8 12" id="KW-0539">Nucleus</keyword>
<keyword evidence="7 12" id="KW-0904">Protein phosphatase</keyword>
<comment type="subcellular location">
    <subcellularLocation>
        <location evidence="1 12">Nucleus</location>
    </subcellularLocation>
</comment>
<organism evidence="14 15">
    <name type="scientific">Wickerhamiella sorbophila</name>
    <dbReference type="NCBI Taxonomy" id="45607"/>
    <lineage>
        <taxon>Eukaryota</taxon>
        <taxon>Fungi</taxon>
        <taxon>Dikarya</taxon>
        <taxon>Ascomycota</taxon>
        <taxon>Saccharomycotina</taxon>
        <taxon>Dipodascomycetes</taxon>
        <taxon>Dipodascales</taxon>
        <taxon>Trichomonascaceae</taxon>
        <taxon>Wickerhamiella</taxon>
    </lineage>
</organism>
<evidence type="ECO:0000313" key="15">
    <source>
        <dbReference type="Proteomes" id="UP000238350"/>
    </source>
</evidence>
<evidence type="ECO:0000256" key="8">
    <source>
        <dbReference type="ARBA" id="ARBA00023242"/>
    </source>
</evidence>
<dbReference type="EMBL" id="NDIQ01000001">
    <property type="protein sequence ID" value="PRT53799.1"/>
    <property type="molecule type" value="Genomic_DNA"/>
</dbReference>
<evidence type="ECO:0000256" key="5">
    <source>
        <dbReference type="ARBA" id="ARBA00022801"/>
    </source>
</evidence>
<evidence type="ECO:0000256" key="1">
    <source>
        <dbReference type="ARBA" id="ARBA00004123"/>
    </source>
</evidence>
<dbReference type="Gene3D" id="1.25.40.820">
    <property type="match status" value="1"/>
</dbReference>
<comment type="similarity">
    <text evidence="2 11 12">Belongs to the RPAP2 family.</text>
</comment>
<evidence type="ECO:0000259" key="13">
    <source>
        <dbReference type="PROSITE" id="PS51479"/>
    </source>
</evidence>
<gene>
    <name evidence="14" type="ORF">B9G98_01419</name>
</gene>
<accession>A0A2T0FFR7</accession>
<dbReference type="GeneID" id="36515168"/>
<keyword evidence="3 12" id="KW-0479">Metal-binding</keyword>
<evidence type="ECO:0000256" key="7">
    <source>
        <dbReference type="ARBA" id="ARBA00022912"/>
    </source>
</evidence>
<comment type="function">
    <text evidence="12">Putative RNA polymerase II subunit B1 C-terminal domain (CTD) phosphatase involved in RNA polymerase II transcription regulation.</text>
</comment>
<dbReference type="AlphaFoldDB" id="A0A2T0FFR7"/>
<dbReference type="InterPro" id="IPR007308">
    <property type="entry name" value="Rtr1/RPAP2_dom"/>
</dbReference>
<name>A0A2T0FFR7_9ASCO</name>
<dbReference type="PANTHER" id="PTHR14732">
    <property type="entry name" value="RNA POLYMERASE II SUBUNIT B1 CTD PHOSPHATASE RPAP2-RELATED"/>
    <property type="match status" value="1"/>
</dbReference>
<evidence type="ECO:0000256" key="4">
    <source>
        <dbReference type="ARBA" id="ARBA00022771"/>
    </source>
</evidence>
<feature type="domain" description="RTR1-type" evidence="13">
    <location>
        <begin position="45"/>
        <end position="124"/>
    </location>
</feature>
<evidence type="ECO:0000256" key="2">
    <source>
        <dbReference type="ARBA" id="ARBA00005676"/>
    </source>
</evidence>
<evidence type="ECO:0000256" key="6">
    <source>
        <dbReference type="ARBA" id="ARBA00022833"/>
    </source>
</evidence>
<dbReference type="GO" id="GO:0005634">
    <property type="term" value="C:nucleus"/>
    <property type="evidence" value="ECO:0007669"/>
    <property type="project" value="UniProtKB-SubCell"/>
</dbReference>
<evidence type="ECO:0000256" key="11">
    <source>
        <dbReference type="PROSITE-ProRule" id="PRU00812"/>
    </source>
</evidence>
<dbReference type="STRING" id="45607.A0A2T0FFR7"/>
<dbReference type="EC" id="3.1.3.16" evidence="12"/>
<evidence type="ECO:0000313" key="14">
    <source>
        <dbReference type="EMBL" id="PRT53799.1"/>
    </source>
</evidence>
<dbReference type="PANTHER" id="PTHR14732:SF0">
    <property type="entry name" value="RNA POLYMERASE II SUBUNIT B1 CTD PHOSPHATASE RPAP2-RELATED"/>
    <property type="match status" value="1"/>
</dbReference>
<dbReference type="InterPro" id="IPR039693">
    <property type="entry name" value="Rtr1/RPAP2"/>
</dbReference>
<evidence type="ECO:0000256" key="10">
    <source>
        <dbReference type="ARBA" id="ARBA00048336"/>
    </source>
</evidence>
<dbReference type="PROSITE" id="PS51479">
    <property type="entry name" value="ZF_RTR1"/>
    <property type="match status" value="1"/>
</dbReference>
<reference evidence="14 15" key="1">
    <citation type="submission" date="2017-04" db="EMBL/GenBank/DDBJ databases">
        <title>Genome sequencing of [Candida] sorbophila.</title>
        <authorList>
            <person name="Ahn J.O."/>
        </authorList>
    </citation>
    <scope>NUCLEOTIDE SEQUENCE [LARGE SCALE GENOMIC DNA]</scope>
    <source>
        <strain evidence="14 15">DS02</strain>
    </source>
</reference>
<dbReference type="GO" id="GO:0008270">
    <property type="term" value="F:zinc ion binding"/>
    <property type="evidence" value="ECO:0007669"/>
    <property type="project" value="UniProtKB-KW"/>
</dbReference>
<sequence length="208" mass="23717">MTVQQVCQILQPGVKGLLSQVQAVNLVLSLIILATDPIDQDTLRFFVRFFTPSDYNDLLEERRVLSRCGYPICTNRLTDCHGHVRKDQSLAVNPWSRSFCSRHCFQASAFYQQQLPNEALVTRKDIVWKPFGEMPYEANVLLLEEVQQIARAERKPVSVVVRDLLLQQQDVENEFAALHINEKELDALDLGDALTKIKISENKTPVPP</sequence>
<keyword evidence="4 12" id="KW-0863">Zinc-finger</keyword>